<name>A0A0G0ZAG7_9BACT</name>
<comment type="caution">
    <text evidence="8">The sequence shown here is derived from an EMBL/GenBank/DDBJ whole genome shotgun (WGS) entry which is preliminary data.</text>
</comment>
<feature type="coiled-coil region" evidence="2">
    <location>
        <begin position="127"/>
        <end position="154"/>
    </location>
</feature>
<proteinExistence type="predicted"/>
<dbReference type="SUPFAM" id="SSF111369">
    <property type="entry name" value="HlyD-like secretion proteins"/>
    <property type="match status" value="1"/>
</dbReference>
<evidence type="ECO:0000256" key="4">
    <source>
        <dbReference type="SAM" id="Phobius"/>
    </source>
</evidence>
<gene>
    <name evidence="8" type="ORF">UV09_C0031G0020</name>
</gene>
<feature type="domain" description="Multidrug resistance protein MdtA-like C-terminal permuted SH3" evidence="6">
    <location>
        <begin position="348"/>
        <end position="403"/>
    </location>
</feature>
<evidence type="ECO:0000259" key="6">
    <source>
        <dbReference type="Pfam" id="PF25967"/>
    </source>
</evidence>
<keyword evidence="4" id="KW-1133">Transmembrane helix</keyword>
<feature type="region of interest" description="Disordered" evidence="3">
    <location>
        <begin position="400"/>
        <end position="435"/>
    </location>
</feature>
<evidence type="ECO:0000259" key="7">
    <source>
        <dbReference type="Pfam" id="PF25990"/>
    </source>
</evidence>
<dbReference type="Gene3D" id="2.40.50.100">
    <property type="match status" value="1"/>
</dbReference>
<evidence type="ECO:0000313" key="8">
    <source>
        <dbReference type="EMBL" id="KKS45685.1"/>
    </source>
</evidence>
<dbReference type="PANTHER" id="PTHR30469">
    <property type="entry name" value="MULTIDRUG RESISTANCE PROTEIN MDTA"/>
    <property type="match status" value="1"/>
</dbReference>
<dbReference type="EMBL" id="LCDD01000031">
    <property type="protein sequence ID" value="KKS45685.1"/>
    <property type="molecule type" value="Genomic_DNA"/>
</dbReference>
<dbReference type="Pfam" id="PF25990">
    <property type="entry name" value="Beta-barrel_YknX"/>
    <property type="match status" value="1"/>
</dbReference>
<feature type="transmembrane region" description="Helical" evidence="4">
    <location>
        <begin position="21"/>
        <end position="40"/>
    </location>
</feature>
<dbReference type="InterPro" id="IPR058636">
    <property type="entry name" value="Beta-barrel_YknX"/>
</dbReference>
<feature type="compositionally biased region" description="Gly residues" evidence="3">
    <location>
        <begin position="423"/>
        <end position="435"/>
    </location>
</feature>
<dbReference type="GO" id="GO:0015562">
    <property type="term" value="F:efflux transmembrane transporter activity"/>
    <property type="evidence" value="ECO:0007669"/>
    <property type="project" value="TreeGrafter"/>
</dbReference>
<evidence type="ECO:0000256" key="2">
    <source>
        <dbReference type="SAM" id="Coils"/>
    </source>
</evidence>
<keyword evidence="4" id="KW-0472">Membrane</keyword>
<evidence type="ECO:0000259" key="5">
    <source>
        <dbReference type="Pfam" id="PF25917"/>
    </source>
</evidence>
<dbReference type="PANTHER" id="PTHR30469:SF33">
    <property type="entry name" value="SLR1207 PROTEIN"/>
    <property type="match status" value="1"/>
</dbReference>
<dbReference type="Proteomes" id="UP000034320">
    <property type="component" value="Unassembled WGS sequence"/>
</dbReference>
<feature type="compositionally biased region" description="Low complexity" evidence="3">
    <location>
        <begin position="401"/>
        <end position="422"/>
    </location>
</feature>
<protein>
    <submittedName>
        <fullName evidence="8">Efflux transporter, RND family, MFP subunit</fullName>
    </submittedName>
</protein>
<keyword evidence="2" id="KW-0175">Coiled coil</keyword>
<keyword evidence="1" id="KW-0813">Transport</keyword>
<dbReference type="Pfam" id="PF25967">
    <property type="entry name" value="RND-MFP_C"/>
    <property type="match status" value="1"/>
</dbReference>
<evidence type="ECO:0000313" key="9">
    <source>
        <dbReference type="Proteomes" id="UP000034320"/>
    </source>
</evidence>
<dbReference type="Pfam" id="PF25917">
    <property type="entry name" value="BSH_RND"/>
    <property type="match status" value="1"/>
</dbReference>
<feature type="domain" description="Multidrug resistance protein MdtA-like barrel-sandwich hybrid" evidence="5">
    <location>
        <begin position="82"/>
        <end position="240"/>
    </location>
</feature>
<dbReference type="InterPro" id="IPR058627">
    <property type="entry name" value="MdtA-like_C"/>
</dbReference>
<evidence type="ECO:0000256" key="1">
    <source>
        <dbReference type="ARBA" id="ARBA00022448"/>
    </source>
</evidence>
<feature type="domain" description="YknX-like beta-barrel" evidence="7">
    <location>
        <begin position="268"/>
        <end position="337"/>
    </location>
</feature>
<evidence type="ECO:0000256" key="3">
    <source>
        <dbReference type="SAM" id="MobiDB-lite"/>
    </source>
</evidence>
<dbReference type="InterPro" id="IPR058625">
    <property type="entry name" value="MdtA-like_BSH"/>
</dbReference>
<sequence>MKIFIALSRFVGGTKNRFIRLSLIKKIVVLLILSLLVWFGRNQILKDKSQSPQFQTAEVERGTLINSVTASGVISGGTGSNVTTSAGGVVRSVFVKDGDYVTKGQKIAEISLDTDSLQRQAAAWAGYLQAKNSLNSAKSKMNALQAALFKANQTFVKGAGTADPVYDDPTYIIQRAEWLQAESDYNNQAGVIAQAQAQASLTSSWYSYRQISSVVTAPIAGIISNLAITEGQGITSGQIASGNTTAGNSSNQTIARVVPQENGIQSTVNLTEIDIPKVRIGQKVTMTLDAYPDKTFAGKVSSINTSGTISSGVTNYPVTVTFDSGIEGIYQNMAISATIINNIVTDTLMVPSAAVQTTDGESKVRLLEKGREVSLPVEIGQANDTQIEIKSGLTEGQTVITSQNSSTSGNNNQSSGNSPFSGGFRGSGGGGIFRR</sequence>
<accession>A0A0G0ZAG7</accession>
<keyword evidence="4" id="KW-0812">Transmembrane</keyword>
<dbReference type="Gene3D" id="2.40.30.170">
    <property type="match status" value="1"/>
</dbReference>
<organism evidence="8 9">
    <name type="scientific">Candidatus Gottesmanbacteria bacterium GW2011_GWA2_42_18</name>
    <dbReference type="NCBI Taxonomy" id="1618442"/>
    <lineage>
        <taxon>Bacteria</taxon>
        <taxon>Candidatus Gottesmaniibacteriota</taxon>
    </lineage>
</organism>
<dbReference type="GO" id="GO:1990281">
    <property type="term" value="C:efflux pump complex"/>
    <property type="evidence" value="ECO:0007669"/>
    <property type="project" value="TreeGrafter"/>
</dbReference>
<dbReference type="AlphaFoldDB" id="A0A0G0ZAG7"/>
<dbReference type="Gene3D" id="2.40.420.20">
    <property type="match status" value="1"/>
</dbReference>
<reference evidence="8 9" key="1">
    <citation type="journal article" date="2015" name="Nature">
        <title>rRNA introns, odd ribosomes, and small enigmatic genomes across a large radiation of phyla.</title>
        <authorList>
            <person name="Brown C.T."/>
            <person name="Hug L.A."/>
            <person name="Thomas B.C."/>
            <person name="Sharon I."/>
            <person name="Castelle C.J."/>
            <person name="Singh A."/>
            <person name="Wilkins M.J."/>
            <person name="Williams K.H."/>
            <person name="Banfield J.F."/>
        </authorList>
    </citation>
    <scope>NUCLEOTIDE SEQUENCE [LARGE SCALE GENOMIC DNA]</scope>
</reference>